<dbReference type="EMBL" id="JAJJMA010125802">
    <property type="protein sequence ID" value="MCL7032665.1"/>
    <property type="molecule type" value="Genomic_DNA"/>
</dbReference>
<comment type="caution">
    <text evidence="2">The sequence shown here is derived from an EMBL/GenBank/DDBJ whole genome shotgun (WGS) entry which is preliminary data.</text>
</comment>
<keyword evidence="3" id="KW-1185">Reference proteome</keyword>
<dbReference type="PANTHER" id="PTHR47207">
    <property type="entry name" value="60S ACIDIC RIBOSOMAL PROTEIN P3-1-RELATED"/>
    <property type="match status" value="1"/>
</dbReference>
<reference evidence="2" key="1">
    <citation type="submission" date="2022-03" db="EMBL/GenBank/DDBJ databases">
        <title>A functionally conserved STORR gene fusion in Papaver species that diverged 16.8 million years ago.</title>
        <authorList>
            <person name="Catania T."/>
        </authorList>
    </citation>
    <scope>NUCLEOTIDE SEQUENCE</scope>
    <source>
        <strain evidence="2">S-191538</strain>
    </source>
</reference>
<dbReference type="GO" id="GO:0003735">
    <property type="term" value="F:structural constituent of ribosome"/>
    <property type="evidence" value="ECO:0007669"/>
    <property type="project" value="InterPro"/>
</dbReference>
<dbReference type="PANTHER" id="PTHR47207:SF2">
    <property type="entry name" value="LARGE RIBOSOMAL SUBUNIT PROTEIN P3Y-RELATED"/>
    <property type="match status" value="1"/>
</dbReference>
<organism evidence="2 3">
    <name type="scientific">Papaver nudicaule</name>
    <name type="common">Iceland poppy</name>
    <dbReference type="NCBI Taxonomy" id="74823"/>
    <lineage>
        <taxon>Eukaryota</taxon>
        <taxon>Viridiplantae</taxon>
        <taxon>Streptophyta</taxon>
        <taxon>Embryophyta</taxon>
        <taxon>Tracheophyta</taxon>
        <taxon>Spermatophyta</taxon>
        <taxon>Magnoliopsida</taxon>
        <taxon>Ranunculales</taxon>
        <taxon>Papaveraceae</taxon>
        <taxon>Papaveroideae</taxon>
        <taxon>Papaver</taxon>
    </lineage>
</organism>
<dbReference type="Pfam" id="PF00428">
    <property type="entry name" value="Ribosomal_60s"/>
    <property type="match status" value="1"/>
</dbReference>
<dbReference type="GO" id="GO:0005840">
    <property type="term" value="C:ribosome"/>
    <property type="evidence" value="ECO:0007669"/>
    <property type="project" value="InterPro"/>
</dbReference>
<dbReference type="Proteomes" id="UP001177140">
    <property type="component" value="Unassembled WGS sequence"/>
</dbReference>
<evidence type="ECO:0000313" key="2">
    <source>
        <dbReference type="EMBL" id="MCL7032665.1"/>
    </source>
</evidence>
<sequence length="106" mass="10948">MGVFMFVCKSTDGVWSAKQPNGDLEASDESSYGLQRKLVKDAVSRDSGVVIVSGPGTGSSVASGGCGAPTNTGDHVAAVEAPAAEEKKEEKEESDDDLGGFFDDLF</sequence>
<evidence type="ECO:0000313" key="3">
    <source>
        <dbReference type="Proteomes" id="UP001177140"/>
    </source>
</evidence>
<feature type="region of interest" description="Disordered" evidence="1">
    <location>
        <begin position="81"/>
        <end position="106"/>
    </location>
</feature>
<gene>
    <name evidence="2" type="ORF">MKW94_008225</name>
</gene>
<accession>A0AA41SCF1</accession>
<dbReference type="InterPro" id="IPR044252">
    <property type="entry name" value="RPP3"/>
</dbReference>
<dbReference type="AlphaFoldDB" id="A0AA41SCF1"/>
<evidence type="ECO:0008006" key="4">
    <source>
        <dbReference type="Google" id="ProtNLM"/>
    </source>
</evidence>
<protein>
    <recommendedName>
        <fullName evidence="4">60S acidic ribosomal protein P3</fullName>
    </recommendedName>
</protein>
<name>A0AA41SCF1_PAPNU</name>
<evidence type="ECO:0000256" key="1">
    <source>
        <dbReference type="SAM" id="MobiDB-lite"/>
    </source>
</evidence>
<proteinExistence type="predicted"/>